<evidence type="ECO:0000259" key="1">
    <source>
        <dbReference type="Pfam" id="PF06985"/>
    </source>
</evidence>
<dbReference type="PANTHER" id="PTHR10622">
    <property type="entry name" value="HET DOMAIN-CONTAINING PROTEIN"/>
    <property type="match status" value="1"/>
</dbReference>
<reference evidence="2 3" key="1">
    <citation type="submission" date="2016-03" db="EMBL/GenBank/DDBJ databases">
        <title>Comparative genomics of the ectomycorrhizal sister species Rhizopogon vinicolor and Rhizopogon vesiculosus (Basidiomycota: Boletales) reveals a divergence of the mating type B locus.</title>
        <authorList>
            <person name="Mujic A.B."/>
            <person name="Kuo A."/>
            <person name="Tritt A."/>
            <person name="Lipzen A."/>
            <person name="Chen C."/>
            <person name="Johnson J."/>
            <person name="Sharma A."/>
            <person name="Barry K."/>
            <person name="Grigoriev I.V."/>
            <person name="Spatafora J.W."/>
        </authorList>
    </citation>
    <scope>NUCLEOTIDE SEQUENCE [LARGE SCALE GENOMIC DNA]</scope>
    <source>
        <strain evidence="2 3">AM-OR11-056</strain>
    </source>
</reference>
<dbReference type="OrthoDB" id="674604at2759"/>
<dbReference type="STRING" id="180088.A0A1J8QIT2"/>
<dbReference type="AlphaFoldDB" id="A0A1J8QIT2"/>
<comment type="caution">
    <text evidence="2">The sequence shown here is derived from an EMBL/GenBank/DDBJ whole genome shotgun (WGS) entry which is preliminary data.</text>
</comment>
<organism evidence="2 3">
    <name type="scientific">Rhizopogon vesiculosus</name>
    <dbReference type="NCBI Taxonomy" id="180088"/>
    <lineage>
        <taxon>Eukaryota</taxon>
        <taxon>Fungi</taxon>
        <taxon>Dikarya</taxon>
        <taxon>Basidiomycota</taxon>
        <taxon>Agaricomycotina</taxon>
        <taxon>Agaricomycetes</taxon>
        <taxon>Agaricomycetidae</taxon>
        <taxon>Boletales</taxon>
        <taxon>Suillineae</taxon>
        <taxon>Rhizopogonaceae</taxon>
        <taxon>Rhizopogon</taxon>
    </lineage>
</organism>
<evidence type="ECO:0000313" key="3">
    <source>
        <dbReference type="Proteomes" id="UP000183567"/>
    </source>
</evidence>
<keyword evidence="3" id="KW-1185">Reference proteome</keyword>
<dbReference type="EMBL" id="LVVM01005950">
    <property type="protein sequence ID" value="OJA09354.1"/>
    <property type="molecule type" value="Genomic_DNA"/>
</dbReference>
<dbReference type="Pfam" id="PF06985">
    <property type="entry name" value="HET"/>
    <property type="match status" value="1"/>
</dbReference>
<evidence type="ECO:0000313" key="2">
    <source>
        <dbReference type="EMBL" id="OJA09354.1"/>
    </source>
</evidence>
<proteinExistence type="predicted"/>
<accession>A0A1J8QIT2</accession>
<dbReference type="PANTHER" id="PTHR10622:SF12">
    <property type="entry name" value="HET DOMAIN-CONTAINING PROTEIN"/>
    <property type="match status" value="1"/>
</dbReference>
<dbReference type="InterPro" id="IPR010730">
    <property type="entry name" value="HET"/>
</dbReference>
<gene>
    <name evidence="2" type="ORF">AZE42_05977</name>
</gene>
<dbReference type="Proteomes" id="UP000183567">
    <property type="component" value="Unassembled WGS sequence"/>
</dbReference>
<name>A0A1J8QIT2_9AGAM</name>
<sequence>MAPRDLEDAIAQYIFDETPIYLIYIPEMKLVRRDVALRHFLTAVRDVTEEDIQIQCAELRLSRENVISNVVRKRVRYAIFSHRWLSEGEVTYQEMTGMVQLSDPDSQGFKKLQSFCEVASKHGLTFAWSDTCCIDKTSSSELDESIRSMFKWYRNSSICIAYLAQTIRVADLAKDLWFTRGWTLQELLAPKRLKFFGAGWAPLTMQDNDKADYHVIKMIERVTSISSHELNDFIPGSHDVAKRMTWAANRRTTRGEDMAYSLMGIFNVILPIAYGEGLERAFFRLVEAIIQTSDDLRIFNWAGRPAVTNHPSRALPSSPRCYVGQPYCPPIRREFSLTNSGLRIKLLILPAELASRTHDHVSPRQASFQSEIDGVSITDISVTGDFLSYGDPVQDATADVDSIVSDYALGVWNYVETPSGDPVLPHNCLAFMLMRTVEPVPVMSSNYHWSKNPWRKHSTTSFVEFQTEFSPDHVCPPLKRFIEHVSI</sequence>
<protein>
    <recommendedName>
        <fullName evidence="1">Heterokaryon incompatibility domain-containing protein</fullName>
    </recommendedName>
</protein>
<feature type="domain" description="Heterokaryon incompatibility" evidence="1">
    <location>
        <begin position="77"/>
        <end position="165"/>
    </location>
</feature>